<organism evidence="3">
    <name type="scientific">Guillardia theta (strain CCMP2712)</name>
    <name type="common">Cryptophyte</name>
    <dbReference type="NCBI Taxonomy" id="905079"/>
    <lineage>
        <taxon>Eukaryota</taxon>
        <taxon>Cryptophyceae</taxon>
        <taxon>Pyrenomonadales</taxon>
        <taxon>Geminigeraceae</taxon>
        <taxon>Guillardia</taxon>
    </lineage>
</organism>
<feature type="compositionally biased region" description="Basic and acidic residues" evidence="1">
    <location>
        <begin position="88"/>
        <end position="102"/>
    </location>
</feature>
<dbReference type="HOGENOM" id="CLU_399264_0_0_1"/>
<dbReference type="PANTHER" id="PTHR46599:SF3">
    <property type="entry name" value="PIGGYBAC TRANSPOSABLE ELEMENT-DERIVED PROTEIN 4"/>
    <property type="match status" value="1"/>
</dbReference>
<feature type="region of interest" description="Disordered" evidence="1">
    <location>
        <begin position="88"/>
        <end position="126"/>
    </location>
</feature>
<feature type="compositionally biased region" description="Polar residues" evidence="1">
    <location>
        <begin position="107"/>
        <end position="118"/>
    </location>
</feature>
<dbReference type="KEGG" id="gtt:GUITHDRAFT_99192"/>
<dbReference type="OrthoDB" id="7274630at2759"/>
<dbReference type="AlphaFoldDB" id="L1K488"/>
<dbReference type="EnsemblProtists" id="EKX55414">
    <property type="protein sequence ID" value="EKX55414"/>
    <property type="gene ID" value="GUITHDRAFT_99192"/>
</dbReference>
<gene>
    <name evidence="3" type="ORF">GUITHDRAFT_99192</name>
</gene>
<sequence length="690" mass="78574">MASANRAVALLRAGGREWWEGERVRARGVDVLDQETLERAFPSSWQSQEVEGTLIGQTNPRKFVIRWDSLSESKDVEYGAQHKVFRASDGRTERKRKRDVEIPRVQQEANASESQQGEAQEGGPSRYRWEAWQDGDESEEAVDPYADYDGHARLAHPPGHDTDGARGPLWYFRHMVPTSLTDLMIEGTNRKFSPTVEKLDKEELDEFMVIVLFMAFEPCEKVADYWNNSPDCLHCDRQMLARFGMTRKRWFEIKSALSFWSRERASEDRPDPWHKMRRMVKCFNIHMHQALSPGDCLVLREQSVKWDFCENLSFPQASRKEEDLKQVGILLRSLQDSETGMVVRLEINEGQEAMKAKKFTHEAPTEHSSCALRLCEKYFGSKRIVIGNGPFACTGTALALTRFGLQFMGMMERCDEYYPKGELERSLAGSRAAADKTLTCKVEGGRELFAIGWREMLGERGGNLPLRFFLSTRIPGARSDVEVTRQYMNEAGILKVKQFEVKAPDVVRRCLDVNKSSAAFDDCLSTGLRNGTLWPTDNFHILVFQYMLSLITVNAYLAYKKFELSDVGGSKEISFKMFLGRLVKEFSSSHGPQEEEDAVSATRAGERQSSQHELSHTPSSCSSLPSEAYKKGRCKELTKKGTTCQCIARYFCPMCSDFTNPDKPKIFFLCGMKSGRDCSMNHVVRMSRLL</sequence>
<dbReference type="GeneID" id="17312031"/>
<dbReference type="RefSeq" id="XP_005842394.1">
    <property type="nucleotide sequence ID" value="XM_005842337.1"/>
</dbReference>
<evidence type="ECO:0000313" key="5">
    <source>
        <dbReference type="Proteomes" id="UP000011087"/>
    </source>
</evidence>
<dbReference type="InterPro" id="IPR029526">
    <property type="entry name" value="PGBD"/>
</dbReference>
<dbReference type="PaxDb" id="55529-EKX55414"/>
<dbReference type="Proteomes" id="UP000011087">
    <property type="component" value="Unassembled WGS sequence"/>
</dbReference>
<reference evidence="5" key="2">
    <citation type="submission" date="2012-11" db="EMBL/GenBank/DDBJ databases">
        <authorList>
            <person name="Kuo A."/>
            <person name="Curtis B.A."/>
            <person name="Tanifuji G."/>
            <person name="Burki F."/>
            <person name="Gruber A."/>
            <person name="Irimia M."/>
            <person name="Maruyama S."/>
            <person name="Arias M.C."/>
            <person name="Ball S.G."/>
            <person name="Gile G.H."/>
            <person name="Hirakawa Y."/>
            <person name="Hopkins J.F."/>
            <person name="Rensing S.A."/>
            <person name="Schmutz J."/>
            <person name="Symeonidi A."/>
            <person name="Elias M."/>
            <person name="Eveleigh R.J."/>
            <person name="Herman E.K."/>
            <person name="Klute M.J."/>
            <person name="Nakayama T."/>
            <person name="Obornik M."/>
            <person name="Reyes-Prieto A."/>
            <person name="Armbrust E.V."/>
            <person name="Aves S.J."/>
            <person name="Beiko R.G."/>
            <person name="Coutinho P."/>
            <person name="Dacks J.B."/>
            <person name="Durnford D.G."/>
            <person name="Fast N.M."/>
            <person name="Green B.R."/>
            <person name="Grisdale C."/>
            <person name="Hempe F."/>
            <person name="Henrissat B."/>
            <person name="Hoppner M.P."/>
            <person name="Ishida K.-I."/>
            <person name="Kim E."/>
            <person name="Koreny L."/>
            <person name="Kroth P.G."/>
            <person name="Liu Y."/>
            <person name="Malik S.-B."/>
            <person name="Maier U.G."/>
            <person name="McRose D."/>
            <person name="Mock T."/>
            <person name="Neilson J.A."/>
            <person name="Onodera N.T."/>
            <person name="Poole A.M."/>
            <person name="Pritham E.J."/>
            <person name="Richards T.A."/>
            <person name="Rocap G."/>
            <person name="Roy S.W."/>
            <person name="Sarai C."/>
            <person name="Schaack S."/>
            <person name="Shirato S."/>
            <person name="Slamovits C.H."/>
            <person name="Spencer D.F."/>
            <person name="Suzuki S."/>
            <person name="Worden A.Z."/>
            <person name="Zauner S."/>
            <person name="Barry K."/>
            <person name="Bell C."/>
            <person name="Bharti A.K."/>
            <person name="Crow J.A."/>
            <person name="Grimwood J."/>
            <person name="Kramer R."/>
            <person name="Lindquist E."/>
            <person name="Lucas S."/>
            <person name="Salamov A."/>
            <person name="McFadden G.I."/>
            <person name="Lane C.E."/>
            <person name="Keeling P.J."/>
            <person name="Gray M.W."/>
            <person name="Grigoriev I.V."/>
            <person name="Archibald J.M."/>
        </authorList>
    </citation>
    <scope>NUCLEOTIDE SEQUENCE</scope>
    <source>
        <strain evidence="5">CCMP2712</strain>
    </source>
</reference>
<dbReference type="Pfam" id="PF13843">
    <property type="entry name" value="DDE_Tnp_1_7"/>
    <property type="match status" value="1"/>
</dbReference>
<proteinExistence type="predicted"/>
<feature type="compositionally biased region" description="Basic and acidic residues" evidence="1">
    <location>
        <begin position="604"/>
        <end position="615"/>
    </location>
</feature>
<evidence type="ECO:0000256" key="1">
    <source>
        <dbReference type="SAM" id="MobiDB-lite"/>
    </source>
</evidence>
<feature type="region of interest" description="Disordered" evidence="1">
    <location>
        <begin position="589"/>
        <end position="626"/>
    </location>
</feature>
<keyword evidence="5" id="KW-1185">Reference proteome</keyword>
<accession>L1K488</accession>
<dbReference type="EMBL" id="JH992965">
    <property type="protein sequence ID" value="EKX55414.1"/>
    <property type="molecule type" value="Genomic_DNA"/>
</dbReference>
<reference evidence="3 5" key="1">
    <citation type="journal article" date="2012" name="Nature">
        <title>Algal genomes reveal evolutionary mosaicism and the fate of nucleomorphs.</title>
        <authorList>
            <consortium name="DOE Joint Genome Institute"/>
            <person name="Curtis B.A."/>
            <person name="Tanifuji G."/>
            <person name="Burki F."/>
            <person name="Gruber A."/>
            <person name="Irimia M."/>
            <person name="Maruyama S."/>
            <person name="Arias M.C."/>
            <person name="Ball S.G."/>
            <person name="Gile G.H."/>
            <person name="Hirakawa Y."/>
            <person name="Hopkins J.F."/>
            <person name="Kuo A."/>
            <person name="Rensing S.A."/>
            <person name="Schmutz J."/>
            <person name="Symeonidi A."/>
            <person name="Elias M."/>
            <person name="Eveleigh R.J."/>
            <person name="Herman E.K."/>
            <person name="Klute M.J."/>
            <person name="Nakayama T."/>
            <person name="Obornik M."/>
            <person name="Reyes-Prieto A."/>
            <person name="Armbrust E.V."/>
            <person name="Aves S.J."/>
            <person name="Beiko R.G."/>
            <person name="Coutinho P."/>
            <person name="Dacks J.B."/>
            <person name="Durnford D.G."/>
            <person name="Fast N.M."/>
            <person name="Green B.R."/>
            <person name="Grisdale C.J."/>
            <person name="Hempel F."/>
            <person name="Henrissat B."/>
            <person name="Hoppner M.P."/>
            <person name="Ishida K."/>
            <person name="Kim E."/>
            <person name="Koreny L."/>
            <person name="Kroth P.G."/>
            <person name="Liu Y."/>
            <person name="Malik S.B."/>
            <person name="Maier U.G."/>
            <person name="McRose D."/>
            <person name="Mock T."/>
            <person name="Neilson J.A."/>
            <person name="Onodera N.T."/>
            <person name="Poole A.M."/>
            <person name="Pritham E.J."/>
            <person name="Richards T.A."/>
            <person name="Rocap G."/>
            <person name="Roy S.W."/>
            <person name="Sarai C."/>
            <person name="Schaack S."/>
            <person name="Shirato S."/>
            <person name="Slamovits C.H."/>
            <person name="Spencer D.F."/>
            <person name="Suzuki S."/>
            <person name="Worden A.Z."/>
            <person name="Zauner S."/>
            <person name="Barry K."/>
            <person name="Bell C."/>
            <person name="Bharti A.K."/>
            <person name="Crow J.A."/>
            <person name="Grimwood J."/>
            <person name="Kramer R."/>
            <person name="Lindquist E."/>
            <person name="Lucas S."/>
            <person name="Salamov A."/>
            <person name="McFadden G.I."/>
            <person name="Lane C.E."/>
            <person name="Keeling P.J."/>
            <person name="Gray M.W."/>
            <person name="Grigoriev I.V."/>
            <person name="Archibald J.M."/>
        </authorList>
    </citation>
    <scope>NUCLEOTIDE SEQUENCE</scope>
    <source>
        <strain evidence="3 5">CCMP2712</strain>
    </source>
</reference>
<feature type="domain" description="PiggyBac transposable element-derived protein" evidence="2">
    <location>
        <begin position="168"/>
        <end position="420"/>
    </location>
</feature>
<evidence type="ECO:0000313" key="4">
    <source>
        <dbReference type="EnsemblProtists" id="EKX55414"/>
    </source>
</evidence>
<dbReference type="OMA" id="SREPWIC"/>
<protein>
    <recommendedName>
        <fullName evidence="2">PiggyBac transposable element-derived protein domain-containing protein</fullName>
    </recommendedName>
</protein>
<evidence type="ECO:0000259" key="2">
    <source>
        <dbReference type="Pfam" id="PF13843"/>
    </source>
</evidence>
<reference evidence="4" key="3">
    <citation type="submission" date="2016-03" db="UniProtKB">
        <authorList>
            <consortium name="EnsemblProtists"/>
        </authorList>
    </citation>
    <scope>IDENTIFICATION</scope>
</reference>
<evidence type="ECO:0000313" key="3">
    <source>
        <dbReference type="EMBL" id="EKX55414.1"/>
    </source>
</evidence>
<name>L1K488_GUITC</name>
<dbReference type="PANTHER" id="PTHR46599">
    <property type="entry name" value="PIGGYBAC TRANSPOSABLE ELEMENT-DERIVED PROTEIN 4"/>
    <property type="match status" value="1"/>
</dbReference>
<feature type="compositionally biased region" description="Low complexity" evidence="1">
    <location>
        <begin position="616"/>
        <end position="626"/>
    </location>
</feature>